<evidence type="ECO:0000313" key="1">
    <source>
        <dbReference type="EMBL" id="RDW69019.1"/>
    </source>
</evidence>
<comment type="caution">
    <text evidence="1">The sequence shown here is derived from an EMBL/GenBank/DDBJ whole genome shotgun (WGS) entry which is preliminary data.</text>
</comment>
<gene>
    <name evidence="1" type="ORF">DSM5745_08779</name>
</gene>
<dbReference type="GeneID" id="38119149"/>
<organism evidence="1 2">
    <name type="scientific">Aspergillus mulundensis</name>
    <dbReference type="NCBI Taxonomy" id="1810919"/>
    <lineage>
        <taxon>Eukaryota</taxon>
        <taxon>Fungi</taxon>
        <taxon>Dikarya</taxon>
        <taxon>Ascomycota</taxon>
        <taxon>Pezizomycotina</taxon>
        <taxon>Eurotiomycetes</taxon>
        <taxon>Eurotiomycetidae</taxon>
        <taxon>Eurotiales</taxon>
        <taxon>Aspergillaceae</taxon>
        <taxon>Aspergillus</taxon>
        <taxon>Aspergillus subgen. Nidulantes</taxon>
    </lineage>
</organism>
<protein>
    <submittedName>
        <fullName evidence="1">Uncharacterized protein</fullName>
    </submittedName>
</protein>
<keyword evidence="2" id="KW-1185">Reference proteome</keyword>
<dbReference type="RefSeq" id="XP_026600808.1">
    <property type="nucleotide sequence ID" value="XM_026750795.1"/>
</dbReference>
<evidence type="ECO:0000313" key="2">
    <source>
        <dbReference type="Proteomes" id="UP000256690"/>
    </source>
</evidence>
<name>A0A3D8R4S0_9EURO</name>
<accession>A0A3D8R4S0</accession>
<dbReference type="AlphaFoldDB" id="A0A3D8R4S0"/>
<sequence>MPTDKISKRWLEGATEWAPEDDWDPHAYCEWLHRLAEAKNGLATKCRDIDWALIQEVKALCDKHKSGYKSGTKDVHVTDAGKILVRYISAYNWYTRASFEQVEDNRKVHRTLMHLGDLGTAMKQYDVARMLDKAANKVHMDKAVKEIFAEFMKDAEAGLPVCLDWRMKLNPHDSTSNAFFETLIDKRQENGSLPKVSELGPIIEQLIKDRPNAFAKWMVTDIPKVIESDKRLELLVRLRTDAGLPNLAENFEKSYICLKPLVGSPELGFLLQKAGRLEKESLSWEQVVGPAVTAIQNMGLQSKGCSAEVLAGIAKEYMRPVL</sequence>
<dbReference type="EMBL" id="PVWQ01000011">
    <property type="protein sequence ID" value="RDW69019.1"/>
    <property type="molecule type" value="Genomic_DNA"/>
</dbReference>
<dbReference type="OrthoDB" id="5071731at2759"/>
<proteinExistence type="predicted"/>
<reference evidence="1 2" key="1">
    <citation type="journal article" date="2018" name="IMA Fungus">
        <title>IMA Genome-F 9: Draft genome sequence of Annulohypoxylon stygium, Aspergillus mulundensis, Berkeleyomyces basicola (syn. Thielaviopsis basicola), Ceratocystis smalleyi, two Cercospora beticola strains, Coleophoma cylindrospora, Fusarium fracticaudum, Phialophora cf. hyalina, and Morchella septimelata.</title>
        <authorList>
            <person name="Wingfield B.D."/>
            <person name="Bills G.F."/>
            <person name="Dong Y."/>
            <person name="Huang W."/>
            <person name="Nel W.J."/>
            <person name="Swalarsk-Parry B.S."/>
            <person name="Vaghefi N."/>
            <person name="Wilken P.M."/>
            <person name="An Z."/>
            <person name="de Beer Z.W."/>
            <person name="De Vos L."/>
            <person name="Chen L."/>
            <person name="Duong T.A."/>
            <person name="Gao Y."/>
            <person name="Hammerbacher A."/>
            <person name="Kikkert J.R."/>
            <person name="Li Y."/>
            <person name="Li H."/>
            <person name="Li K."/>
            <person name="Li Q."/>
            <person name="Liu X."/>
            <person name="Ma X."/>
            <person name="Naidoo K."/>
            <person name="Pethybridge S.J."/>
            <person name="Sun J."/>
            <person name="Steenkamp E.T."/>
            <person name="van der Nest M.A."/>
            <person name="van Wyk S."/>
            <person name="Wingfield M.J."/>
            <person name="Xiong C."/>
            <person name="Yue Q."/>
            <person name="Zhang X."/>
        </authorList>
    </citation>
    <scope>NUCLEOTIDE SEQUENCE [LARGE SCALE GENOMIC DNA]</scope>
    <source>
        <strain evidence="1 2">DSM 5745</strain>
    </source>
</reference>
<dbReference type="Proteomes" id="UP000256690">
    <property type="component" value="Unassembled WGS sequence"/>
</dbReference>